<dbReference type="CDD" id="cd23795">
    <property type="entry name" value="UBCc_UBE2G1"/>
    <property type="match status" value="1"/>
</dbReference>
<reference evidence="6" key="1">
    <citation type="submission" date="2022-03" db="EMBL/GenBank/DDBJ databases">
        <title>Draft genome sequence of Aduncisulcus paluster, a free-living microaerophilic Fornicata.</title>
        <authorList>
            <person name="Yuyama I."/>
            <person name="Kume K."/>
            <person name="Tamura T."/>
            <person name="Inagaki Y."/>
            <person name="Hashimoto T."/>
        </authorList>
    </citation>
    <scope>NUCLEOTIDE SEQUENCE</scope>
    <source>
        <strain evidence="6">NY0171</strain>
    </source>
</reference>
<name>A0ABQ5KII3_9EUKA</name>
<accession>A0ABQ5KII3</accession>
<dbReference type="Pfam" id="PF00179">
    <property type="entry name" value="UQ_con"/>
    <property type="match status" value="1"/>
</dbReference>
<dbReference type="InterPro" id="IPR023313">
    <property type="entry name" value="UBQ-conjugating_AS"/>
</dbReference>
<evidence type="ECO:0000256" key="2">
    <source>
        <dbReference type="ARBA" id="ARBA00022786"/>
    </source>
</evidence>
<evidence type="ECO:0000313" key="7">
    <source>
        <dbReference type="Proteomes" id="UP001057375"/>
    </source>
</evidence>
<keyword evidence="1" id="KW-0808">Transferase</keyword>
<dbReference type="Gene3D" id="3.10.110.10">
    <property type="entry name" value="Ubiquitin Conjugating Enzyme"/>
    <property type="match status" value="1"/>
</dbReference>
<comment type="similarity">
    <text evidence="4">Belongs to the ubiquitin-conjugating enzyme family.</text>
</comment>
<keyword evidence="2 4" id="KW-0833">Ubl conjugation pathway</keyword>
<dbReference type="InterPro" id="IPR016135">
    <property type="entry name" value="UBQ-conjugating_enzyme/RWD"/>
</dbReference>
<dbReference type="Proteomes" id="UP001057375">
    <property type="component" value="Unassembled WGS sequence"/>
</dbReference>
<dbReference type="SUPFAM" id="SSF54495">
    <property type="entry name" value="UBC-like"/>
    <property type="match status" value="1"/>
</dbReference>
<dbReference type="PROSITE" id="PS00183">
    <property type="entry name" value="UBC_1"/>
    <property type="match status" value="1"/>
</dbReference>
<evidence type="ECO:0000256" key="1">
    <source>
        <dbReference type="ARBA" id="ARBA00022679"/>
    </source>
</evidence>
<evidence type="ECO:0000259" key="5">
    <source>
        <dbReference type="PROSITE" id="PS50127"/>
    </source>
</evidence>
<dbReference type="PANTHER" id="PTHR24067">
    <property type="entry name" value="UBIQUITIN-CONJUGATING ENZYME E2"/>
    <property type="match status" value="1"/>
</dbReference>
<keyword evidence="4" id="KW-0067">ATP-binding</keyword>
<dbReference type="PROSITE" id="PS50127">
    <property type="entry name" value="UBC_2"/>
    <property type="match status" value="1"/>
</dbReference>
<dbReference type="InterPro" id="IPR050113">
    <property type="entry name" value="Ub_conjugating_enzyme"/>
</dbReference>
<keyword evidence="4" id="KW-0547">Nucleotide-binding</keyword>
<feature type="domain" description="UBC core" evidence="5">
    <location>
        <begin position="4"/>
        <end position="164"/>
    </location>
</feature>
<comment type="caution">
    <text evidence="6">The sequence shown here is derived from an EMBL/GenBank/DDBJ whole genome shotgun (WGS) entry which is preliminary data.</text>
</comment>
<sequence>MSKKAILLLGQQLRDFQRDPISGISVGLIDESDIFKWQVVIMGPTDTPYEGGIFKATLHFPEDYPNNPPKMRFITKIFHPNIYKDGRVCISILHPPGDDPMMYESSSERWLPVHTPYSILVSIVCMLSEPNIESPADVDAARLLRSDKKAFNREVGKCVRDSLEDFFEE</sequence>
<organism evidence="6 7">
    <name type="scientific">Aduncisulcus paluster</name>
    <dbReference type="NCBI Taxonomy" id="2918883"/>
    <lineage>
        <taxon>Eukaryota</taxon>
        <taxon>Metamonada</taxon>
        <taxon>Carpediemonas-like organisms</taxon>
        <taxon>Aduncisulcus</taxon>
    </lineage>
</organism>
<evidence type="ECO:0000256" key="3">
    <source>
        <dbReference type="PROSITE-ProRule" id="PRU10133"/>
    </source>
</evidence>
<evidence type="ECO:0000256" key="4">
    <source>
        <dbReference type="RuleBase" id="RU362109"/>
    </source>
</evidence>
<dbReference type="EMBL" id="BQXS01009971">
    <property type="protein sequence ID" value="GKT32330.1"/>
    <property type="molecule type" value="Genomic_DNA"/>
</dbReference>
<evidence type="ECO:0000313" key="6">
    <source>
        <dbReference type="EMBL" id="GKT32330.1"/>
    </source>
</evidence>
<dbReference type="InterPro" id="IPR000608">
    <property type="entry name" value="UBC"/>
</dbReference>
<keyword evidence="7" id="KW-1185">Reference proteome</keyword>
<dbReference type="SMART" id="SM00212">
    <property type="entry name" value="UBCc"/>
    <property type="match status" value="1"/>
</dbReference>
<proteinExistence type="inferred from homology"/>
<gene>
    <name evidence="6" type="ORF">ADUPG1_006510</name>
</gene>
<protein>
    <submittedName>
        <fullName evidence="6">Ubiquitin-conjugating enzyme E2 G1</fullName>
    </submittedName>
</protein>
<feature type="active site" description="Glycyl thioester intermediate" evidence="3">
    <location>
        <position position="89"/>
    </location>
</feature>